<dbReference type="CDD" id="cd14135">
    <property type="entry name" value="STKc_PRP4"/>
    <property type="match status" value="1"/>
</dbReference>
<evidence type="ECO:0000313" key="11">
    <source>
        <dbReference type="Proteomes" id="UP001491310"/>
    </source>
</evidence>
<sequence length="782" mass="86871">MQEEEAVERGNATEPSVVPAKHASDVAKDVAETRATEPELAASEDAASLGKRHRDDNVTEGREAKRRGRDSDAKPKEARLERDRPRGDSRRRDPTPERRRRPEEGRDSHRPGSARPRDNGRGTDRDRPRGGMSDPRDGRGDPRGYAARDRDRERDRLRDREPPRSRGREAERDRYGRDGDRGRDRDRDRGRGDERRREPERKKTKEELEAEAKRDADLEAQMEAALGGGADDEDRLIEERRRRRQEILAKHQQQQQLSESVAAPTASELRSNGAVGGTPGVSPYVSTGAPGASPAGPSSAMASPSSHPAADSISRPASTANVQGVAGWDSDDEEDMEATKMDQNMDLWQTRREEAAAEAAAAAGAAADPGAAEAGAGPLSADAADPGMADTSDERKHKLEAQAARANDGLDMFAEQVDVDALRDREKDAVKRGLLDNYDDVEGYYNFQVGEMMDGRYEVFATHGKGVFSTVLRARDKGQQDALGRHPEVAVKVIRANEVMFKAGQTETVILRKLSGADPEGKRHVVRLLRTFEYRQHLCLVFENMDINLRELTKKYGRGIGLNIAAVRAYAAQMLTALYHLRNCGVLHADIKPDNILVAASRTMVKLCDFGSAMFTGDNETTPYLVSRFYRAPEVILGLKYDHPMDMWSVGCVIYELFTGKILFPGRSNNEMLKLMMDVKGAFPKKMLKRGAFVSQHFEDDPNTSFALQEEDPVTKRPVRRLISNPTVKKDFAALLAGSEGDKRKLAQLSDLLERLMHLDPDKRLSPKEALRHPFIKDSAAK</sequence>
<evidence type="ECO:0000256" key="3">
    <source>
        <dbReference type="ARBA" id="ARBA00022679"/>
    </source>
</evidence>
<evidence type="ECO:0000256" key="7">
    <source>
        <dbReference type="ARBA" id="ARBA00023596"/>
    </source>
</evidence>
<evidence type="ECO:0000256" key="1">
    <source>
        <dbReference type="ARBA" id="ARBA00012513"/>
    </source>
</evidence>
<dbReference type="PROSITE" id="PS00108">
    <property type="entry name" value="PROTEIN_KINASE_ST"/>
    <property type="match status" value="1"/>
</dbReference>
<keyword evidence="4" id="KW-0547">Nucleotide-binding</keyword>
<dbReference type="InterPro" id="IPR050494">
    <property type="entry name" value="Ser_Thr_dual-spec_kinase"/>
</dbReference>
<keyword evidence="11" id="KW-1185">Reference proteome</keyword>
<keyword evidence="3" id="KW-0808">Transferase</keyword>
<comment type="similarity">
    <text evidence="7">Belongs to the protein kinase superfamily. CMGC Ser/Thr protein kinase family.</text>
</comment>
<dbReference type="EMBL" id="JALJOT010000002">
    <property type="protein sequence ID" value="KAK9917311.1"/>
    <property type="molecule type" value="Genomic_DNA"/>
</dbReference>
<dbReference type="InterPro" id="IPR044092">
    <property type="entry name" value="STKc_PRP4"/>
</dbReference>
<organism evidence="10 11">
    <name type="scientific">Coccomyxa subellipsoidea</name>
    <dbReference type="NCBI Taxonomy" id="248742"/>
    <lineage>
        <taxon>Eukaryota</taxon>
        <taxon>Viridiplantae</taxon>
        <taxon>Chlorophyta</taxon>
        <taxon>core chlorophytes</taxon>
        <taxon>Trebouxiophyceae</taxon>
        <taxon>Trebouxiophyceae incertae sedis</taxon>
        <taxon>Coccomyxaceae</taxon>
        <taxon>Coccomyxa</taxon>
    </lineage>
</organism>
<evidence type="ECO:0000256" key="2">
    <source>
        <dbReference type="ARBA" id="ARBA00022527"/>
    </source>
</evidence>
<keyword evidence="2" id="KW-0723">Serine/threonine-protein kinase</keyword>
<feature type="compositionally biased region" description="Low complexity" evidence="8">
    <location>
        <begin position="357"/>
        <end position="387"/>
    </location>
</feature>
<evidence type="ECO:0000313" key="10">
    <source>
        <dbReference type="EMBL" id="KAK9917311.1"/>
    </source>
</evidence>
<feature type="compositionally biased region" description="Low complexity" evidence="8">
    <location>
        <begin position="286"/>
        <end position="314"/>
    </location>
</feature>
<feature type="compositionally biased region" description="Basic and acidic residues" evidence="8">
    <location>
        <begin position="237"/>
        <end position="249"/>
    </location>
</feature>
<dbReference type="InterPro" id="IPR011009">
    <property type="entry name" value="Kinase-like_dom_sf"/>
</dbReference>
<evidence type="ECO:0000256" key="5">
    <source>
        <dbReference type="ARBA" id="ARBA00022777"/>
    </source>
</evidence>
<dbReference type="Gene3D" id="3.30.200.20">
    <property type="entry name" value="Phosphorylase Kinase, domain 1"/>
    <property type="match status" value="1"/>
</dbReference>
<dbReference type="PANTHER" id="PTHR24058:SF103">
    <property type="entry name" value="SERINE_THREONINE-PROTEIN KINASE PRP4 HOMOLOG"/>
    <property type="match status" value="1"/>
</dbReference>
<dbReference type="EC" id="2.7.11.1" evidence="1"/>
<dbReference type="PROSITE" id="PS50011">
    <property type="entry name" value="PROTEIN_KINASE_DOM"/>
    <property type="match status" value="1"/>
</dbReference>
<accession>A0ABR2Z078</accession>
<feature type="region of interest" description="Disordered" evidence="8">
    <location>
        <begin position="763"/>
        <end position="782"/>
    </location>
</feature>
<keyword evidence="6" id="KW-0067">ATP-binding</keyword>
<feature type="domain" description="Protein kinase" evidence="9">
    <location>
        <begin position="457"/>
        <end position="776"/>
    </location>
</feature>
<evidence type="ECO:0000259" key="9">
    <source>
        <dbReference type="PROSITE" id="PS50011"/>
    </source>
</evidence>
<comment type="caution">
    <text evidence="10">The sequence shown here is derived from an EMBL/GenBank/DDBJ whole genome shotgun (WGS) entry which is preliminary data.</text>
</comment>
<reference evidence="10 11" key="1">
    <citation type="journal article" date="2024" name="Nat. Commun.">
        <title>Phylogenomics reveals the evolutionary origins of lichenization in chlorophyte algae.</title>
        <authorList>
            <person name="Puginier C."/>
            <person name="Libourel C."/>
            <person name="Otte J."/>
            <person name="Skaloud P."/>
            <person name="Haon M."/>
            <person name="Grisel S."/>
            <person name="Petersen M."/>
            <person name="Berrin J.G."/>
            <person name="Delaux P.M."/>
            <person name="Dal Grande F."/>
            <person name="Keller J."/>
        </authorList>
    </citation>
    <scope>NUCLEOTIDE SEQUENCE [LARGE SCALE GENOMIC DNA]</scope>
    <source>
        <strain evidence="10 11">SAG 216-7</strain>
    </source>
</reference>
<dbReference type="Pfam" id="PF00069">
    <property type="entry name" value="Pkinase"/>
    <property type="match status" value="1"/>
</dbReference>
<evidence type="ECO:0000256" key="4">
    <source>
        <dbReference type="ARBA" id="ARBA00022741"/>
    </source>
</evidence>
<feature type="compositionally biased region" description="Basic and acidic residues" evidence="8">
    <location>
        <begin position="22"/>
        <end position="37"/>
    </location>
</feature>
<dbReference type="SMART" id="SM00220">
    <property type="entry name" value="S_TKc"/>
    <property type="match status" value="1"/>
</dbReference>
<feature type="compositionally biased region" description="Basic and acidic residues" evidence="8">
    <location>
        <begin position="53"/>
        <end position="217"/>
    </location>
</feature>
<dbReference type="InterPro" id="IPR008271">
    <property type="entry name" value="Ser/Thr_kinase_AS"/>
</dbReference>
<dbReference type="SUPFAM" id="SSF56112">
    <property type="entry name" value="Protein kinase-like (PK-like)"/>
    <property type="match status" value="1"/>
</dbReference>
<gene>
    <name evidence="10" type="ORF">WJX75_003025</name>
</gene>
<dbReference type="Proteomes" id="UP001491310">
    <property type="component" value="Unassembled WGS sequence"/>
</dbReference>
<dbReference type="InterPro" id="IPR000719">
    <property type="entry name" value="Prot_kinase_dom"/>
</dbReference>
<keyword evidence="5" id="KW-0418">Kinase</keyword>
<feature type="region of interest" description="Disordered" evidence="8">
    <location>
        <begin position="1"/>
        <end position="396"/>
    </location>
</feature>
<evidence type="ECO:0000256" key="8">
    <source>
        <dbReference type="SAM" id="MobiDB-lite"/>
    </source>
</evidence>
<dbReference type="Gene3D" id="1.10.510.10">
    <property type="entry name" value="Transferase(Phosphotransferase) domain 1"/>
    <property type="match status" value="1"/>
</dbReference>
<dbReference type="PANTHER" id="PTHR24058">
    <property type="entry name" value="DUAL SPECIFICITY PROTEIN KINASE"/>
    <property type="match status" value="1"/>
</dbReference>
<evidence type="ECO:0000256" key="6">
    <source>
        <dbReference type="ARBA" id="ARBA00022840"/>
    </source>
</evidence>
<proteinExistence type="inferred from homology"/>
<name>A0ABR2Z078_9CHLO</name>
<protein>
    <recommendedName>
        <fullName evidence="1">non-specific serine/threonine protein kinase</fullName>
        <ecNumber evidence="1">2.7.11.1</ecNumber>
    </recommendedName>
</protein>